<evidence type="ECO:0000313" key="1">
    <source>
        <dbReference type="EMBL" id="SNR38318.1"/>
    </source>
</evidence>
<evidence type="ECO:0000313" key="2">
    <source>
        <dbReference type="Proteomes" id="UP000198379"/>
    </source>
</evidence>
<dbReference type="OrthoDB" id="5450709at2"/>
<reference evidence="1 2" key="1">
    <citation type="submission" date="2017-06" db="EMBL/GenBank/DDBJ databases">
        <authorList>
            <person name="Kim H.J."/>
            <person name="Triplett B.A."/>
        </authorList>
    </citation>
    <scope>NUCLEOTIDE SEQUENCE [LARGE SCALE GENOMIC DNA]</scope>
    <source>
        <strain evidence="1 2">DSM 25597</strain>
    </source>
</reference>
<gene>
    <name evidence="1" type="ORF">SAMN06265376_101413</name>
</gene>
<dbReference type="AlphaFoldDB" id="A0A238VVQ4"/>
<organism evidence="1 2">
    <name type="scientific">Dokdonia pacifica</name>
    <dbReference type="NCBI Taxonomy" id="1627892"/>
    <lineage>
        <taxon>Bacteria</taxon>
        <taxon>Pseudomonadati</taxon>
        <taxon>Bacteroidota</taxon>
        <taxon>Flavobacteriia</taxon>
        <taxon>Flavobacteriales</taxon>
        <taxon>Flavobacteriaceae</taxon>
        <taxon>Dokdonia</taxon>
    </lineage>
</organism>
<evidence type="ECO:0008006" key="3">
    <source>
        <dbReference type="Google" id="ProtNLM"/>
    </source>
</evidence>
<sequence length="309" mass="35058">MYQSVNAQCCSAGIPVGGSTNIGILEKNNFRFTSYFSYSESAGYLSGNDKSKFNLVKRASYQYAGTILSYGLFNKLTVETEFGYYLDKTQIYDFQSDVNIKNQGISNGIISAKYNVLANLTNPFEWTISTGVKFPFILDYARENNVVLPRDVQTSSHALGIIGQSFLYKGYPINGIQLFLINRIEINYKDYKDYKFGPALISAFFFSYNLEQSNYTGIAQIRHEFRGKDAFEDRKLDATGGHLVFLSPQLNYSIEKWNFSLLVDIPVYRYYNGTQLGNTFTASFYVTKDFDLASNKAELPFLNNNTAKN</sequence>
<name>A0A238VVQ4_9FLAO</name>
<dbReference type="Proteomes" id="UP000198379">
    <property type="component" value="Unassembled WGS sequence"/>
</dbReference>
<dbReference type="RefSeq" id="WP_089369759.1">
    <property type="nucleotide sequence ID" value="NZ_FZNY01000001.1"/>
</dbReference>
<accession>A0A238VVQ4</accession>
<keyword evidence="2" id="KW-1185">Reference proteome</keyword>
<proteinExistence type="predicted"/>
<protein>
    <recommendedName>
        <fullName evidence="3">MetA-pathway of phenol degradation</fullName>
    </recommendedName>
</protein>
<dbReference type="EMBL" id="FZNY01000001">
    <property type="protein sequence ID" value="SNR38318.1"/>
    <property type="molecule type" value="Genomic_DNA"/>
</dbReference>